<keyword evidence="3" id="KW-1185">Reference proteome</keyword>
<proteinExistence type="predicted"/>
<dbReference type="RefSeq" id="WP_301676616.1">
    <property type="nucleotide sequence ID" value="NZ_VCYI01000003.1"/>
</dbReference>
<name>A0ABT8M2V7_9EURY</name>
<feature type="transmembrane region" description="Helical" evidence="1">
    <location>
        <begin position="140"/>
        <end position="158"/>
    </location>
</feature>
<evidence type="ECO:0000313" key="3">
    <source>
        <dbReference type="Proteomes" id="UP001168423"/>
    </source>
</evidence>
<accession>A0ABT8M2V7</accession>
<protein>
    <recommendedName>
        <fullName evidence="4">Ferric oxidoreductase domain-containing protein</fullName>
    </recommendedName>
</protein>
<sequence length="200" mass="22203">MAPTRAGALFAAVTLALFALVAAVVLTAPYEDPFNVIARLAALWGFLALGIATLLTPFLREILEVFGRSFLSLHHTFAAVGLLLPTLHPVTLAIGAMNPAVFIPVFSPWERFWALAGRPALYLLYIAFAGVLLRRSIPNYWRWVHGLMYVVLLFAIVHGNLIGTDFEDPIIWVLFNALFALSVAAFVLKRWRMMQKKANP</sequence>
<feature type="transmembrane region" description="Helical" evidence="1">
    <location>
        <begin position="112"/>
        <end position="133"/>
    </location>
</feature>
<keyword evidence="1" id="KW-0472">Membrane</keyword>
<evidence type="ECO:0000313" key="2">
    <source>
        <dbReference type="EMBL" id="MDN7012033.1"/>
    </source>
</evidence>
<reference evidence="2" key="1">
    <citation type="submission" date="2019-05" db="EMBL/GenBank/DDBJ databases">
        <title>Isolation and characterization of methanogens from the cold seep sediment at Four-Way Closure Ridge.</title>
        <authorList>
            <person name="You Y.-T."/>
            <person name="Chen S.-C."/>
            <person name="Zhang W.-L."/>
            <person name="Lai M.-C."/>
        </authorList>
    </citation>
    <scope>NUCLEOTIDE SEQUENCE</scope>
    <source>
        <strain evidence="2">FWC-SCC3</strain>
    </source>
</reference>
<keyword evidence="1" id="KW-0812">Transmembrane</keyword>
<gene>
    <name evidence="2" type="ORF">FGW20_03020</name>
</gene>
<keyword evidence="1" id="KW-1133">Transmembrane helix</keyword>
<comment type="caution">
    <text evidence="2">The sequence shown here is derived from an EMBL/GenBank/DDBJ whole genome shotgun (WGS) entry which is preliminary data.</text>
</comment>
<dbReference type="EMBL" id="VCYI01000003">
    <property type="protein sequence ID" value="MDN7012033.1"/>
    <property type="molecule type" value="Genomic_DNA"/>
</dbReference>
<evidence type="ECO:0008006" key="4">
    <source>
        <dbReference type="Google" id="ProtNLM"/>
    </source>
</evidence>
<feature type="transmembrane region" description="Helical" evidence="1">
    <location>
        <begin position="170"/>
        <end position="188"/>
    </location>
</feature>
<evidence type="ECO:0000256" key="1">
    <source>
        <dbReference type="SAM" id="Phobius"/>
    </source>
</evidence>
<organism evidence="2 3">
    <name type="scientific">Methanoculleus methanifontis</name>
    <dbReference type="NCBI Taxonomy" id="2584086"/>
    <lineage>
        <taxon>Archaea</taxon>
        <taxon>Methanobacteriati</taxon>
        <taxon>Methanobacteriota</taxon>
        <taxon>Stenosarchaea group</taxon>
        <taxon>Methanomicrobia</taxon>
        <taxon>Methanomicrobiales</taxon>
        <taxon>Methanomicrobiaceae</taxon>
        <taxon>Methanoculleus</taxon>
    </lineage>
</organism>
<feature type="transmembrane region" description="Helical" evidence="1">
    <location>
        <begin position="80"/>
        <end position="106"/>
    </location>
</feature>
<feature type="transmembrane region" description="Helical" evidence="1">
    <location>
        <begin position="37"/>
        <end position="59"/>
    </location>
</feature>
<dbReference type="Proteomes" id="UP001168423">
    <property type="component" value="Unassembled WGS sequence"/>
</dbReference>